<feature type="region of interest" description="Disordered" evidence="2">
    <location>
        <begin position="242"/>
        <end position="271"/>
    </location>
</feature>
<dbReference type="PANTHER" id="PTHR21600:SF87">
    <property type="entry name" value="RNA PSEUDOURIDYLATE SYNTHASE DOMAIN-CONTAINING PROTEIN 1"/>
    <property type="match status" value="1"/>
</dbReference>
<evidence type="ECO:0000313" key="4">
    <source>
        <dbReference type="EMBL" id="MPL64561.1"/>
    </source>
</evidence>
<dbReference type="EC" id="5.4.99.24" evidence="4"/>
<accession>A0A644TFI3</accession>
<gene>
    <name evidence="4" type="primary">rluC_1</name>
    <name evidence="4" type="ORF">SDC9_10216</name>
</gene>
<sequence length="271" mass="29799">MIDILFQDDFILVIDKPVGLASQPGEGVVGSVVSVLEKQLGYRVFPIHRLDKDTAGCMILAKSSAAASRWSGILSEGQTHKRYLAVCLGAPLAERGIYRDALRTGERLLEAETAFRRVAVFGGFSGEEKGASMERFGISEARGPEKDDWTLSLVEFRLGTGRTHQIRRHCAMHGHPIVGDDRYGDFALNKRLKKEAGAKRLLLWAWGLELPDLGIILSAPPPHFVDFLDRWKAAPRLESLIPRLSGSGTPGVREKPEDSRSGPNPPAREVP</sequence>
<proteinExistence type="inferred from homology"/>
<dbReference type="GO" id="GO:0000455">
    <property type="term" value="P:enzyme-directed rRNA pseudouridine synthesis"/>
    <property type="evidence" value="ECO:0007669"/>
    <property type="project" value="TreeGrafter"/>
</dbReference>
<name>A0A644TFI3_9ZZZZ</name>
<dbReference type="PANTHER" id="PTHR21600">
    <property type="entry name" value="MITOCHONDRIAL RNA PSEUDOURIDINE SYNTHASE"/>
    <property type="match status" value="1"/>
</dbReference>
<comment type="similarity">
    <text evidence="1">Belongs to the pseudouridine synthase RluA family.</text>
</comment>
<dbReference type="AlphaFoldDB" id="A0A644TFI3"/>
<dbReference type="InterPro" id="IPR050188">
    <property type="entry name" value="RluA_PseudoU_synthase"/>
</dbReference>
<dbReference type="CDD" id="cd02869">
    <property type="entry name" value="PseudoU_synth_RluA_like"/>
    <property type="match status" value="1"/>
</dbReference>
<dbReference type="Pfam" id="PF00849">
    <property type="entry name" value="PseudoU_synth_2"/>
    <property type="match status" value="1"/>
</dbReference>
<dbReference type="InterPro" id="IPR006224">
    <property type="entry name" value="PsdUridine_synth_RluA-like_CS"/>
</dbReference>
<keyword evidence="4" id="KW-0413">Isomerase</keyword>
<dbReference type="GO" id="GO:0003723">
    <property type="term" value="F:RNA binding"/>
    <property type="evidence" value="ECO:0007669"/>
    <property type="project" value="InterPro"/>
</dbReference>
<feature type="domain" description="Pseudouridine synthase RsuA/RluA-like" evidence="3">
    <location>
        <begin position="11"/>
        <end position="171"/>
    </location>
</feature>
<organism evidence="4">
    <name type="scientific">bioreactor metagenome</name>
    <dbReference type="NCBI Taxonomy" id="1076179"/>
    <lineage>
        <taxon>unclassified sequences</taxon>
        <taxon>metagenomes</taxon>
        <taxon>ecological metagenomes</taxon>
    </lineage>
</organism>
<reference evidence="4" key="1">
    <citation type="submission" date="2019-08" db="EMBL/GenBank/DDBJ databases">
        <authorList>
            <person name="Kucharzyk K."/>
            <person name="Murdoch R.W."/>
            <person name="Higgins S."/>
            <person name="Loffler F."/>
        </authorList>
    </citation>
    <scope>NUCLEOTIDE SEQUENCE</scope>
</reference>
<dbReference type="Gene3D" id="3.30.2350.10">
    <property type="entry name" value="Pseudouridine synthase"/>
    <property type="match status" value="1"/>
</dbReference>
<comment type="caution">
    <text evidence="4">The sequence shown here is derived from an EMBL/GenBank/DDBJ whole genome shotgun (WGS) entry which is preliminary data.</text>
</comment>
<dbReference type="SUPFAM" id="SSF55120">
    <property type="entry name" value="Pseudouridine synthase"/>
    <property type="match status" value="1"/>
</dbReference>
<evidence type="ECO:0000256" key="2">
    <source>
        <dbReference type="SAM" id="MobiDB-lite"/>
    </source>
</evidence>
<evidence type="ECO:0000256" key="1">
    <source>
        <dbReference type="ARBA" id="ARBA00010876"/>
    </source>
</evidence>
<dbReference type="InterPro" id="IPR006145">
    <property type="entry name" value="PsdUridine_synth_RsuA/RluA"/>
</dbReference>
<dbReference type="InterPro" id="IPR020103">
    <property type="entry name" value="PsdUridine_synth_cat_dom_sf"/>
</dbReference>
<dbReference type="GO" id="GO:0160141">
    <property type="term" value="F:23S rRNA pseudouridine(955/2504/2580) synthase activity"/>
    <property type="evidence" value="ECO:0007669"/>
    <property type="project" value="UniProtKB-EC"/>
</dbReference>
<dbReference type="PROSITE" id="PS01129">
    <property type="entry name" value="PSI_RLU"/>
    <property type="match status" value="1"/>
</dbReference>
<dbReference type="EMBL" id="VSSQ01000025">
    <property type="protein sequence ID" value="MPL64561.1"/>
    <property type="molecule type" value="Genomic_DNA"/>
</dbReference>
<protein>
    <submittedName>
        <fullName evidence="4">Ribosomal large subunit pseudouridine synthase C</fullName>
        <ecNumber evidence="4">5.4.99.24</ecNumber>
    </submittedName>
</protein>
<evidence type="ECO:0000259" key="3">
    <source>
        <dbReference type="Pfam" id="PF00849"/>
    </source>
</evidence>